<dbReference type="AlphaFoldDB" id="A0A8D8FS84"/>
<sequence length="102" mass="12081">MASRSKHFFLRQGMWPKIVTQNFTPKKRFSGHKNKTRRRRGQKRREARQDCCHKRSTHSRNLAHTRPRRSMAKTVLRRRPDVLSREAHNLFCTNTNTAAAIA</sequence>
<reference evidence="2" key="1">
    <citation type="submission" date="2021-05" db="EMBL/GenBank/DDBJ databases">
        <authorList>
            <person name="Alioto T."/>
            <person name="Alioto T."/>
            <person name="Gomez Garrido J."/>
        </authorList>
    </citation>
    <scope>NUCLEOTIDE SEQUENCE</scope>
</reference>
<protein>
    <submittedName>
        <fullName evidence="2">(northern house mosquito) hypothetical protein</fullName>
    </submittedName>
</protein>
<evidence type="ECO:0000256" key="1">
    <source>
        <dbReference type="SAM" id="MobiDB-lite"/>
    </source>
</evidence>
<name>A0A8D8FS84_CULPI</name>
<feature type="region of interest" description="Disordered" evidence="1">
    <location>
        <begin position="22"/>
        <end position="76"/>
    </location>
</feature>
<dbReference type="EMBL" id="HBUE01091317">
    <property type="protein sequence ID" value="CAG6481721.1"/>
    <property type="molecule type" value="Transcribed_RNA"/>
</dbReference>
<evidence type="ECO:0000313" key="2">
    <source>
        <dbReference type="EMBL" id="CAG6481721.1"/>
    </source>
</evidence>
<organism evidence="2">
    <name type="scientific">Culex pipiens</name>
    <name type="common">House mosquito</name>
    <dbReference type="NCBI Taxonomy" id="7175"/>
    <lineage>
        <taxon>Eukaryota</taxon>
        <taxon>Metazoa</taxon>
        <taxon>Ecdysozoa</taxon>
        <taxon>Arthropoda</taxon>
        <taxon>Hexapoda</taxon>
        <taxon>Insecta</taxon>
        <taxon>Pterygota</taxon>
        <taxon>Neoptera</taxon>
        <taxon>Endopterygota</taxon>
        <taxon>Diptera</taxon>
        <taxon>Nematocera</taxon>
        <taxon>Culicoidea</taxon>
        <taxon>Culicidae</taxon>
        <taxon>Culicinae</taxon>
        <taxon>Culicini</taxon>
        <taxon>Culex</taxon>
        <taxon>Culex</taxon>
    </lineage>
</organism>
<accession>A0A8D8FS84</accession>
<feature type="compositionally biased region" description="Basic residues" evidence="1">
    <location>
        <begin position="25"/>
        <end position="46"/>
    </location>
</feature>
<feature type="compositionally biased region" description="Basic residues" evidence="1">
    <location>
        <begin position="54"/>
        <end position="76"/>
    </location>
</feature>
<proteinExistence type="predicted"/>